<organism evidence="5 6">
    <name type="scientific">Pyrenophora seminiperda CCB06</name>
    <dbReference type="NCBI Taxonomy" id="1302712"/>
    <lineage>
        <taxon>Eukaryota</taxon>
        <taxon>Fungi</taxon>
        <taxon>Dikarya</taxon>
        <taxon>Ascomycota</taxon>
        <taxon>Pezizomycotina</taxon>
        <taxon>Dothideomycetes</taxon>
        <taxon>Pleosporomycetidae</taxon>
        <taxon>Pleosporales</taxon>
        <taxon>Pleosporineae</taxon>
        <taxon>Pleosporaceae</taxon>
        <taxon>Pyrenophora</taxon>
    </lineage>
</organism>
<dbReference type="InterPro" id="IPR051478">
    <property type="entry name" value="Beta-lactamase-like_AB/R"/>
</dbReference>
<reference evidence="5 6" key="1">
    <citation type="journal article" date="2014" name="PLoS ONE">
        <title>De novo Genome Assembly of the Fungal Plant Pathogen Pyrenophora semeniperda.</title>
        <authorList>
            <person name="Soliai M.M."/>
            <person name="Meyer S.E."/>
            <person name="Udall J.A."/>
            <person name="Elzinga D.E."/>
            <person name="Hermansen R.A."/>
            <person name="Bodily P.M."/>
            <person name="Hart A.A."/>
            <person name="Coleman C.E."/>
        </authorList>
    </citation>
    <scope>NUCLEOTIDE SEQUENCE [LARGE SCALE GENOMIC DNA]</scope>
    <source>
        <strain evidence="5 6">CCB06</strain>
        <tissue evidence="5">Mycelium</tissue>
    </source>
</reference>
<dbReference type="OrthoDB" id="10250282at2759"/>
<evidence type="ECO:0000256" key="2">
    <source>
        <dbReference type="SAM" id="SignalP"/>
    </source>
</evidence>
<keyword evidence="6" id="KW-1185">Reference proteome</keyword>
<feature type="domain" description="Beta-lactamase-like ARB-00930-like C-terminal" evidence="4">
    <location>
        <begin position="409"/>
        <end position="550"/>
    </location>
</feature>
<keyword evidence="2" id="KW-0732">Signal</keyword>
<dbReference type="InterPro" id="IPR001466">
    <property type="entry name" value="Beta-lactam-related"/>
</dbReference>
<dbReference type="Pfam" id="PF00144">
    <property type="entry name" value="Beta-lactamase"/>
    <property type="match status" value="1"/>
</dbReference>
<feature type="domain" description="Beta-lactamase-related" evidence="3">
    <location>
        <begin position="73"/>
        <end position="378"/>
    </location>
</feature>
<protein>
    <submittedName>
        <fullName evidence="5">Beta-lactamase transpeptidase</fullName>
    </submittedName>
</protein>
<gene>
    <name evidence="5" type="ORF">GMOD_00001276</name>
</gene>
<dbReference type="InterPro" id="IPR058664">
    <property type="entry name" value="ARB_00930-like_C"/>
</dbReference>
<feature type="signal peptide" evidence="2">
    <location>
        <begin position="1"/>
        <end position="23"/>
    </location>
</feature>
<dbReference type="Pfam" id="PF26335">
    <property type="entry name" value="ARB_00930_C"/>
    <property type="match status" value="1"/>
</dbReference>
<evidence type="ECO:0000313" key="5">
    <source>
        <dbReference type="EMBL" id="RMZ67362.1"/>
    </source>
</evidence>
<evidence type="ECO:0000259" key="4">
    <source>
        <dbReference type="Pfam" id="PF26335"/>
    </source>
</evidence>
<evidence type="ECO:0000313" key="6">
    <source>
        <dbReference type="Proteomes" id="UP000265663"/>
    </source>
</evidence>
<feature type="chain" id="PRO_5018273853" evidence="2">
    <location>
        <begin position="24"/>
        <end position="551"/>
    </location>
</feature>
<dbReference type="SUPFAM" id="SSF56601">
    <property type="entry name" value="beta-lactamase/transpeptidase-like"/>
    <property type="match status" value="1"/>
</dbReference>
<dbReference type="InterPro" id="IPR012338">
    <property type="entry name" value="Beta-lactam/transpept-like"/>
</dbReference>
<proteinExistence type="inferred from homology"/>
<evidence type="ECO:0000259" key="3">
    <source>
        <dbReference type="Pfam" id="PF00144"/>
    </source>
</evidence>
<dbReference type="Gene3D" id="3.40.710.10">
    <property type="entry name" value="DD-peptidase/beta-lactamase superfamily"/>
    <property type="match status" value="1"/>
</dbReference>
<accession>A0A3M7LYW9</accession>
<dbReference type="PANTHER" id="PTHR22935">
    <property type="entry name" value="PENICILLIN-BINDING PROTEIN"/>
    <property type="match status" value="1"/>
</dbReference>
<evidence type="ECO:0000256" key="1">
    <source>
        <dbReference type="ARBA" id="ARBA00038473"/>
    </source>
</evidence>
<dbReference type="EMBL" id="KE747810">
    <property type="protein sequence ID" value="RMZ67362.1"/>
    <property type="molecule type" value="Genomic_DNA"/>
</dbReference>
<sequence>MKGIKMVVPIVFVVVLLAPTALSLCPPPGPIFPPPALDSNAFDFSIPDALFSNLTYLEETSFAIQAAIGNTTVFQYEHSAPGRQLNQSLFETKIRIASATKLITALAIELSKDKISLDDPVTKFIPGLNEELYGDVTVKALADHTSGLGRFGYTGDLAYSQGAASLGLPKINNTLPRCDPVPGGRICTTQEVLAEFNNPTYAPYSPNARALYSNIGYILLGRILEAVHNQTYEDVIQKLILGPVGMKKSTFISPSKDDATAILPRRPEDKSWFVDDFGNLNPTGGLWSTPNEMMLLLHALQNNDLLSAVALRDWMKPTTFLSSVNQAVGIAWEIFRITDLPLEFPRAIDIYTKLGGVPGYGSYFVLIPEFDIAITINAAGGAGGATSFVCIDLLGKITAALIPYADQLARKQAASKYAGTYKLATSETNDTITISSTYGPGLSIDSMTINNVAVLPALAASQGTPVENFSARLYPTDPDSLGTDKENWRMLLDQKVPAQKLFGDMECMSWNLGDPLRYVSEPLDTFVFHMDGKKVASVELLGWRVSLVKVN</sequence>
<comment type="similarity">
    <text evidence="1">Belongs to the beta-lactamase family.</text>
</comment>
<dbReference type="AlphaFoldDB" id="A0A3M7LYW9"/>
<dbReference type="Proteomes" id="UP000265663">
    <property type="component" value="Unassembled WGS sequence"/>
</dbReference>
<name>A0A3M7LYW9_9PLEO</name>
<dbReference type="PANTHER" id="PTHR22935:SF95">
    <property type="entry name" value="BETA-LACTAMASE-LIKE 1-RELATED"/>
    <property type="match status" value="1"/>
</dbReference>